<keyword evidence="2" id="KW-1133">Transmembrane helix</keyword>
<evidence type="ECO:0000313" key="4">
    <source>
        <dbReference type="EMBL" id="POP51103.1"/>
    </source>
</evidence>
<dbReference type="Pfam" id="PF13719">
    <property type="entry name" value="Zn_ribbon_5"/>
    <property type="match status" value="1"/>
</dbReference>
<evidence type="ECO:0000313" key="5">
    <source>
        <dbReference type="Proteomes" id="UP000237222"/>
    </source>
</evidence>
<evidence type="ECO:0000256" key="2">
    <source>
        <dbReference type="SAM" id="Phobius"/>
    </source>
</evidence>
<evidence type="ECO:0000259" key="3">
    <source>
        <dbReference type="Pfam" id="PF13719"/>
    </source>
</evidence>
<reference evidence="4" key="1">
    <citation type="submission" date="2018-01" db="EMBL/GenBank/DDBJ databases">
        <authorList>
            <person name="Yu X.-D."/>
        </authorList>
    </citation>
    <scope>NUCLEOTIDE SEQUENCE</scope>
    <source>
        <strain evidence="4">ZX-21</strain>
    </source>
</reference>
<gene>
    <name evidence="4" type="ORF">C0068_19155</name>
</gene>
<dbReference type="AlphaFoldDB" id="A0A2S4HAU7"/>
<dbReference type="OrthoDB" id="5294582at2"/>
<keyword evidence="2" id="KW-0812">Transmembrane</keyword>
<dbReference type="Proteomes" id="UP000237222">
    <property type="component" value="Unassembled WGS sequence"/>
</dbReference>
<feature type="domain" description="Zinc finger/thioredoxin putative" evidence="3">
    <location>
        <begin position="11"/>
        <end position="43"/>
    </location>
</feature>
<protein>
    <recommendedName>
        <fullName evidence="3">Zinc finger/thioredoxin putative domain-containing protein</fullName>
    </recommendedName>
</protein>
<dbReference type="EMBL" id="PQGG01000044">
    <property type="protein sequence ID" value="POP51103.1"/>
    <property type="molecule type" value="Genomic_DNA"/>
</dbReference>
<accession>A0A2S4HAU7</accession>
<proteinExistence type="predicted"/>
<dbReference type="NCBIfam" id="TIGR02098">
    <property type="entry name" value="MJ0042_CXXC"/>
    <property type="match status" value="1"/>
</dbReference>
<dbReference type="RefSeq" id="WP_103686067.1">
    <property type="nucleotide sequence ID" value="NZ_PQGG01000044.1"/>
</dbReference>
<feature type="transmembrane region" description="Helical" evidence="2">
    <location>
        <begin position="116"/>
        <end position="136"/>
    </location>
</feature>
<comment type="caution">
    <text evidence="4">The sequence shown here is derived from an EMBL/GenBank/DDBJ whole genome shotgun (WGS) entry which is preliminary data.</text>
</comment>
<name>A0A2S4HAU7_9GAMM</name>
<keyword evidence="2" id="KW-0472">Membrane</keyword>
<sequence>MHTEHSTAKSIQCPQCNTRFRVKAEQLLLADGLVRCSVCMSIFSGIDEQTNASILLTDIDDNTKAEPPVQTELERPDHSDEESLQGKPPEPDLLAGLSTVNHDFEHHLPRRRPIQWFWLLANTLALLVLIAQLALWQKAALFASPIGDELRKLCPLHSLLCEDAPKQQQAASDIVSTKLVVRKHPSNSDALQIDTILLNRGADSAPFPKLELRFSDIKDNTIAQRTFQPSEYLAGELNQHSLLASQQPVHIALEIIHPGLDAVNYQLKVTQ</sequence>
<dbReference type="InterPro" id="IPR011723">
    <property type="entry name" value="Znf/thioredoxin_put"/>
</dbReference>
<feature type="region of interest" description="Disordered" evidence="1">
    <location>
        <begin position="66"/>
        <end position="91"/>
    </location>
</feature>
<dbReference type="Pfam" id="PF11906">
    <property type="entry name" value="DUF3426"/>
    <property type="match status" value="1"/>
</dbReference>
<organism evidence="4 5">
    <name type="scientific">Zhongshania marina</name>
    <dbReference type="NCBI Taxonomy" id="2304603"/>
    <lineage>
        <taxon>Bacteria</taxon>
        <taxon>Pseudomonadati</taxon>
        <taxon>Pseudomonadota</taxon>
        <taxon>Gammaproteobacteria</taxon>
        <taxon>Cellvibrionales</taxon>
        <taxon>Spongiibacteraceae</taxon>
        <taxon>Zhongshania</taxon>
    </lineage>
</organism>
<evidence type="ECO:0000256" key="1">
    <source>
        <dbReference type="SAM" id="MobiDB-lite"/>
    </source>
</evidence>
<dbReference type="InterPro" id="IPR021834">
    <property type="entry name" value="DUF3426"/>
</dbReference>